<evidence type="ECO:0000313" key="1">
    <source>
        <dbReference type="EMBL" id="KAJ9586673.1"/>
    </source>
</evidence>
<gene>
    <name evidence="1" type="ORF">L9F63_019711</name>
</gene>
<dbReference type="SUPFAM" id="SSF52047">
    <property type="entry name" value="RNI-like"/>
    <property type="match status" value="1"/>
</dbReference>
<feature type="non-terminal residue" evidence="1">
    <location>
        <position position="232"/>
    </location>
</feature>
<dbReference type="EMBL" id="JASPKZ010006852">
    <property type="protein sequence ID" value="KAJ9586673.1"/>
    <property type="molecule type" value="Genomic_DNA"/>
</dbReference>
<name>A0AAD7ZVN4_DIPPU</name>
<dbReference type="GO" id="GO:0031146">
    <property type="term" value="P:SCF-dependent proteasomal ubiquitin-dependent protein catabolic process"/>
    <property type="evidence" value="ECO:0007669"/>
    <property type="project" value="TreeGrafter"/>
</dbReference>
<dbReference type="AlphaFoldDB" id="A0AAD7ZVN4"/>
<dbReference type="InterPro" id="IPR006553">
    <property type="entry name" value="Leu-rich_rpt_Cys-con_subtyp"/>
</dbReference>
<dbReference type="GO" id="GO:0019005">
    <property type="term" value="C:SCF ubiquitin ligase complex"/>
    <property type="evidence" value="ECO:0007669"/>
    <property type="project" value="TreeGrafter"/>
</dbReference>
<dbReference type="SMART" id="SM00367">
    <property type="entry name" value="LRR_CC"/>
    <property type="match status" value="5"/>
</dbReference>
<evidence type="ECO:0000313" key="2">
    <source>
        <dbReference type="Proteomes" id="UP001233999"/>
    </source>
</evidence>
<reference evidence="1" key="1">
    <citation type="journal article" date="2023" name="IScience">
        <title>Live-bearing cockroach genome reveals convergent evolutionary mechanisms linked to viviparity in insects and beyond.</title>
        <authorList>
            <person name="Fouks B."/>
            <person name="Harrison M.C."/>
            <person name="Mikhailova A.A."/>
            <person name="Marchal E."/>
            <person name="English S."/>
            <person name="Carruthers M."/>
            <person name="Jennings E.C."/>
            <person name="Chiamaka E.L."/>
            <person name="Frigard R.A."/>
            <person name="Pippel M."/>
            <person name="Attardo G.M."/>
            <person name="Benoit J.B."/>
            <person name="Bornberg-Bauer E."/>
            <person name="Tobe S.S."/>
        </authorList>
    </citation>
    <scope>NUCLEOTIDE SEQUENCE</scope>
    <source>
        <strain evidence="1">Stay&amp;Tobe</strain>
    </source>
</reference>
<sequence length="232" mass="26215">DLSGCSIKQMVENCTRLEELCLQGYNGLCDEDVIHIIRKIGPQLTTLKLDGINITDNSFCYLHHCTRLQVLDVYCTRMTDKGLLEGIGALQELRSLSLQEGWNLTAQALSMFLHRPAMARIIHLNLCNCFHLDDRGLEGITNRCVHLKTLSLCWCFEVTDAGILKLICTCKKLQILELIAFMQITGTGYLDLVPTHLPLLKRLNLHGCERIPQELLLKLAVAMPQLDVRMDV</sequence>
<dbReference type="InterPro" id="IPR032675">
    <property type="entry name" value="LRR_dom_sf"/>
</dbReference>
<keyword evidence="2" id="KW-1185">Reference proteome</keyword>
<dbReference type="PANTHER" id="PTHR13318">
    <property type="entry name" value="PARTNER OF PAIRED, ISOFORM B-RELATED"/>
    <property type="match status" value="1"/>
</dbReference>
<accession>A0AAD7ZVN4</accession>
<dbReference type="Proteomes" id="UP001233999">
    <property type="component" value="Unassembled WGS sequence"/>
</dbReference>
<organism evidence="1 2">
    <name type="scientific">Diploptera punctata</name>
    <name type="common">Pacific beetle cockroach</name>
    <dbReference type="NCBI Taxonomy" id="6984"/>
    <lineage>
        <taxon>Eukaryota</taxon>
        <taxon>Metazoa</taxon>
        <taxon>Ecdysozoa</taxon>
        <taxon>Arthropoda</taxon>
        <taxon>Hexapoda</taxon>
        <taxon>Insecta</taxon>
        <taxon>Pterygota</taxon>
        <taxon>Neoptera</taxon>
        <taxon>Polyneoptera</taxon>
        <taxon>Dictyoptera</taxon>
        <taxon>Blattodea</taxon>
        <taxon>Blaberoidea</taxon>
        <taxon>Blaberidae</taxon>
        <taxon>Diplopterinae</taxon>
        <taxon>Diploptera</taxon>
    </lineage>
</organism>
<proteinExistence type="predicted"/>
<reference evidence="1" key="2">
    <citation type="submission" date="2023-05" db="EMBL/GenBank/DDBJ databases">
        <authorList>
            <person name="Fouks B."/>
        </authorList>
    </citation>
    <scope>NUCLEOTIDE SEQUENCE</scope>
    <source>
        <strain evidence="1">Stay&amp;Tobe</strain>
        <tissue evidence="1">Testes</tissue>
    </source>
</reference>
<dbReference type="Gene3D" id="3.80.10.10">
    <property type="entry name" value="Ribonuclease Inhibitor"/>
    <property type="match status" value="2"/>
</dbReference>
<protein>
    <submittedName>
        <fullName evidence="1">Uncharacterized protein</fullName>
    </submittedName>
</protein>
<comment type="caution">
    <text evidence="1">The sequence shown here is derived from an EMBL/GenBank/DDBJ whole genome shotgun (WGS) entry which is preliminary data.</text>
</comment>